<proteinExistence type="predicted"/>
<dbReference type="Proteomes" id="UP001385848">
    <property type="component" value="Unassembled WGS sequence"/>
</dbReference>
<dbReference type="RefSeq" id="WP_265677559.1">
    <property type="nucleotide sequence ID" value="NZ_CATOVC010000001.1"/>
</dbReference>
<reference evidence="1 2" key="1">
    <citation type="submission" date="2024-04" db="EMBL/GenBank/DDBJ databases">
        <title>Three lactobacilli isolated from voided urine samples from females with type 2 diabetes.</title>
        <authorList>
            <person name="Kula A."/>
            <person name="Stegman N."/>
            <person name="Putonti C."/>
        </authorList>
    </citation>
    <scope>NUCLEOTIDE SEQUENCE [LARGE SCALE GENOMIC DNA]</scope>
    <source>
        <strain evidence="1 2">1855</strain>
    </source>
</reference>
<accession>A0ABU9FHA8</accession>
<gene>
    <name evidence="1" type="ORF">AAC431_03380</name>
</gene>
<dbReference type="EMBL" id="JBBVUL010000005">
    <property type="protein sequence ID" value="MEL0564966.1"/>
    <property type="molecule type" value="Genomic_DNA"/>
</dbReference>
<evidence type="ECO:0000313" key="1">
    <source>
        <dbReference type="EMBL" id="MEL0564966.1"/>
    </source>
</evidence>
<evidence type="ECO:0000313" key="2">
    <source>
        <dbReference type="Proteomes" id="UP001385848"/>
    </source>
</evidence>
<keyword evidence="2" id="KW-1185">Reference proteome</keyword>
<comment type="caution">
    <text evidence="1">The sequence shown here is derived from an EMBL/GenBank/DDBJ whole genome shotgun (WGS) entry which is preliminary data.</text>
</comment>
<protein>
    <submittedName>
        <fullName evidence="1">Uncharacterized protein</fullName>
    </submittedName>
</protein>
<name>A0ABU9FHA8_LACJE</name>
<sequence length="108" mass="13128">MTEKEYHCACCKKELEVDKPVFQDMFGNWYCSKHCLTICNYDYYPTLREILAETNKKVCKACDKDLTHVDRIYVDYLKNTFCSTTCLTEWNTDSEFCSWEEYYQYYFK</sequence>
<organism evidence="1 2">
    <name type="scientific">Lactobacillus jensenii</name>
    <dbReference type="NCBI Taxonomy" id="109790"/>
    <lineage>
        <taxon>Bacteria</taxon>
        <taxon>Bacillati</taxon>
        <taxon>Bacillota</taxon>
        <taxon>Bacilli</taxon>
        <taxon>Lactobacillales</taxon>
        <taxon>Lactobacillaceae</taxon>
        <taxon>Lactobacillus</taxon>
    </lineage>
</organism>